<proteinExistence type="predicted"/>
<organism evidence="1 2">
    <name type="scientific">Komagataella pastoris</name>
    <name type="common">Yeast</name>
    <name type="synonym">Pichia pastoris</name>
    <dbReference type="NCBI Taxonomy" id="4922"/>
    <lineage>
        <taxon>Eukaryota</taxon>
        <taxon>Fungi</taxon>
        <taxon>Dikarya</taxon>
        <taxon>Ascomycota</taxon>
        <taxon>Saccharomycotina</taxon>
        <taxon>Pichiomycetes</taxon>
        <taxon>Pichiales</taxon>
        <taxon>Pichiaceae</taxon>
        <taxon>Komagataella</taxon>
    </lineage>
</organism>
<accession>A0A1B2JAU0</accession>
<dbReference type="EMBL" id="CP014585">
    <property type="protein sequence ID" value="ANZ74975.1"/>
    <property type="molecule type" value="Genomic_DNA"/>
</dbReference>
<dbReference type="OrthoDB" id="509124at2759"/>
<dbReference type="PANTHER" id="PTHR36166:SF1">
    <property type="entry name" value="SRPBCC DOMAIN-CONTAINING PROTEIN"/>
    <property type="match status" value="1"/>
</dbReference>
<dbReference type="InterPro" id="IPR019587">
    <property type="entry name" value="Polyketide_cyclase/dehydratase"/>
</dbReference>
<gene>
    <name evidence="1" type="ORF">ATY40_BA7501954</name>
</gene>
<evidence type="ECO:0000313" key="2">
    <source>
        <dbReference type="Proteomes" id="UP000094565"/>
    </source>
</evidence>
<keyword evidence="2" id="KW-1185">Reference proteome</keyword>
<sequence>MTKEIHTEVLVNASPKKVWSVLTDFEAYPSWNPFIKSLTGDVAVGNTINVRIQPPNGGGMSFSPKVLQFEENKKFQWKGKLLFEGLFDGEHVFELIDNGDNTTLFRQSESFSGIFVYLFNTKNTTSGFEEMNRELKELAEKS</sequence>
<dbReference type="Gene3D" id="3.30.530.20">
    <property type="match status" value="1"/>
</dbReference>
<reference evidence="1 2" key="1">
    <citation type="submission" date="2016-02" db="EMBL/GenBank/DDBJ databases">
        <title>Comparative genomic and transcriptomic foundation for Pichia pastoris.</title>
        <authorList>
            <person name="Love K.R."/>
            <person name="Shah K.A."/>
            <person name="Whittaker C.A."/>
            <person name="Wu J."/>
            <person name="Bartlett M.C."/>
            <person name="Ma D."/>
            <person name="Leeson R.L."/>
            <person name="Priest M."/>
            <person name="Young S.K."/>
            <person name="Love J.C."/>
        </authorList>
    </citation>
    <scope>NUCLEOTIDE SEQUENCE [LARGE SCALE GENOMIC DNA]</scope>
    <source>
        <strain evidence="1 2">ATCC 28485</strain>
    </source>
</reference>
<dbReference type="InterPro" id="IPR023393">
    <property type="entry name" value="START-like_dom_sf"/>
</dbReference>
<evidence type="ECO:0000313" key="1">
    <source>
        <dbReference type="EMBL" id="ANZ74975.1"/>
    </source>
</evidence>
<dbReference type="Pfam" id="PF10604">
    <property type="entry name" value="Polyketide_cyc2"/>
    <property type="match status" value="1"/>
</dbReference>
<dbReference type="AlphaFoldDB" id="A0A1B2JAU0"/>
<dbReference type="SUPFAM" id="SSF55961">
    <property type="entry name" value="Bet v1-like"/>
    <property type="match status" value="1"/>
</dbReference>
<dbReference type="Proteomes" id="UP000094565">
    <property type="component" value="Chromosome 2"/>
</dbReference>
<dbReference type="CDD" id="cd07822">
    <property type="entry name" value="SRPBCC_4"/>
    <property type="match status" value="1"/>
</dbReference>
<dbReference type="PANTHER" id="PTHR36166">
    <property type="entry name" value="CHROMOSOME 9, WHOLE GENOME SHOTGUN SEQUENCE"/>
    <property type="match status" value="1"/>
</dbReference>
<protein>
    <submittedName>
        <fullName evidence="1">BA75_01954T0</fullName>
    </submittedName>
</protein>
<name>A0A1B2JAU0_PICPA</name>